<keyword evidence="4 8" id="KW-0819">tRNA processing</keyword>
<evidence type="ECO:0000256" key="6">
    <source>
        <dbReference type="ARBA" id="ARBA00022840"/>
    </source>
</evidence>
<dbReference type="Gene3D" id="3.40.50.620">
    <property type="entry name" value="HUPs"/>
    <property type="match status" value="1"/>
</dbReference>
<evidence type="ECO:0000256" key="8">
    <source>
        <dbReference type="HAMAP-Rule" id="MF_01161"/>
    </source>
</evidence>
<evidence type="ECO:0000256" key="7">
    <source>
        <dbReference type="ARBA" id="ARBA00048539"/>
    </source>
</evidence>
<keyword evidence="3 8" id="KW-0436">Ligase</keyword>
<evidence type="ECO:0000313" key="14">
    <source>
        <dbReference type="Proteomes" id="UP000480929"/>
    </source>
</evidence>
<evidence type="ECO:0000313" key="12">
    <source>
        <dbReference type="EMBL" id="MSC33516.1"/>
    </source>
</evidence>
<comment type="domain">
    <text evidence="8">The N-terminal region contains the highly conserved SGGXDS motif, predicted to be a P-loop motif involved in ATP binding.</text>
</comment>
<dbReference type="PANTHER" id="PTHR43033:SF1">
    <property type="entry name" value="TRNA(ILE)-LYSIDINE SYNTHASE-RELATED"/>
    <property type="match status" value="1"/>
</dbReference>
<dbReference type="OrthoDB" id="9807403at2"/>
<keyword evidence="14" id="KW-1185">Reference proteome</keyword>
<dbReference type="GO" id="GO:0005524">
    <property type="term" value="F:ATP binding"/>
    <property type="evidence" value="ECO:0007669"/>
    <property type="project" value="UniProtKB-UniRule"/>
</dbReference>
<comment type="subcellular location">
    <subcellularLocation>
        <location evidence="1 8">Cytoplasm</location>
    </subcellularLocation>
</comment>
<dbReference type="SUPFAM" id="SSF52402">
    <property type="entry name" value="Adenine nucleotide alpha hydrolases-like"/>
    <property type="match status" value="1"/>
</dbReference>
<dbReference type="NCBIfam" id="TIGR02433">
    <property type="entry name" value="lysidine_TilS_C"/>
    <property type="match status" value="1"/>
</dbReference>
<dbReference type="SMART" id="SM00977">
    <property type="entry name" value="TilS_C"/>
    <property type="match status" value="1"/>
</dbReference>
<evidence type="ECO:0000256" key="3">
    <source>
        <dbReference type="ARBA" id="ARBA00022598"/>
    </source>
</evidence>
<feature type="binding site" evidence="8">
    <location>
        <begin position="16"/>
        <end position="21"/>
    </location>
    <ligand>
        <name>ATP</name>
        <dbReference type="ChEBI" id="CHEBI:30616"/>
    </ligand>
</feature>
<dbReference type="GO" id="GO:0005737">
    <property type="term" value="C:cytoplasm"/>
    <property type="evidence" value="ECO:0007669"/>
    <property type="project" value="UniProtKB-SubCell"/>
</dbReference>
<dbReference type="RefSeq" id="WP_154238975.1">
    <property type="nucleotide sequence ID" value="NZ_CALJPI010000064.1"/>
</dbReference>
<dbReference type="PANTHER" id="PTHR43033">
    <property type="entry name" value="TRNA(ILE)-LYSIDINE SYNTHASE-RELATED"/>
    <property type="match status" value="1"/>
</dbReference>
<evidence type="ECO:0000313" key="11">
    <source>
        <dbReference type="EMBL" id="MSA89761.1"/>
    </source>
</evidence>
<comment type="function">
    <text evidence="8">Ligates lysine onto the cytidine present at position 34 of the AUA codon-specific tRNA(Ile) that contains the anticodon CAU, in an ATP-dependent manner. Cytidine is converted to lysidine, thus changing the amino acid specificity of the tRNA from methionine to isoleucine.</text>
</comment>
<evidence type="ECO:0000256" key="2">
    <source>
        <dbReference type="ARBA" id="ARBA00022490"/>
    </source>
</evidence>
<dbReference type="SUPFAM" id="SSF56037">
    <property type="entry name" value="PheT/TilS domain"/>
    <property type="match status" value="1"/>
</dbReference>
<evidence type="ECO:0000256" key="4">
    <source>
        <dbReference type="ARBA" id="ARBA00022694"/>
    </source>
</evidence>
<dbReference type="NCBIfam" id="TIGR02432">
    <property type="entry name" value="lysidine_TilS_N"/>
    <property type="match status" value="1"/>
</dbReference>
<sequence>MRWDQLAEKKWIIGVSGGPDSMVLLDLCRRHQVAVVCAHVNYHHRPTADRDQQLVEDYCHTHAIPFSSRSPIQEASGNFQAWARDVRYAFFAELAKAEGAAGVLIAHHLDDFLETALLQQESGRQSEVLGIREEGRVMGVQVVRPLLNRTKQQLQDYCDRHHIPYGIDESNLSDDYRRNQLRHHQLAELSEAQKRSAVQKLKRRNRNRQKRRDAVKAKLNPANQIISQEIFLTLNEAEQRIFLRMWMQEQGASVPSEAFLIELTKALKQKQGNFNLTFSKDRRFQLAYGFFSLDFTEEVSYCYVLDKIELFATPYFKVAMQGETTEAVTLAEEDFPITIRSPQPQDAIQLRFGKKRLNRWFIDRKIPPDQRRSWPVVVNRRGEIVLVPKIGCNVAHYSNNPTCFVIK</sequence>
<organism evidence="11 13">
    <name type="scientific">Holdemania massiliensis</name>
    <dbReference type="NCBI Taxonomy" id="1468449"/>
    <lineage>
        <taxon>Bacteria</taxon>
        <taxon>Bacillati</taxon>
        <taxon>Bacillota</taxon>
        <taxon>Erysipelotrichia</taxon>
        <taxon>Erysipelotrichales</taxon>
        <taxon>Erysipelotrichaceae</taxon>
        <taxon>Holdemania</taxon>
    </lineage>
</organism>
<feature type="domain" description="Lysidine-tRNA(Ile) synthetase C-terminal" evidence="10">
    <location>
        <begin position="337"/>
        <end position="406"/>
    </location>
</feature>
<feature type="compositionally biased region" description="Basic residues" evidence="9">
    <location>
        <begin position="200"/>
        <end position="213"/>
    </location>
</feature>
<reference evidence="13 14" key="1">
    <citation type="journal article" date="2019" name="Nat. Med.">
        <title>A library of human gut bacterial isolates paired with longitudinal multiomics data enables mechanistic microbiome research.</title>
        <authorList>
            <person name="Poyet M."/>
            <person name="Groussin M."/>
            <person name="Gibbons S.M."/>
            <person name="Avila-Pacheco J."/>
            <person name="Jiang X."/>
            <person name="Kearney S.M."/>
            <person name="Perrotta A.R."/>
            <person name="Berdy B."/>
            <person name="Zhao S."/>
            <person name="Lieberman T.D."/>
            <person name="Swanson P.K."/>
            <person name="Smith M."/>
            <person name="Roesemann S."/>
            <person name="Alexander J.E."/>
            <person name="Rich S.A."/>
            <person name="Livny J."/>
            <person name="Vlamakis H."/>
            <person name="Clish C."/>
            <person name="Bullock K."/>
            <person name="Deik A."/>
            <person name="Scott J."/>
            <person name="Pierce K.A."/>
            <person name="Xavier R.J."/>
            <person name="Alm E.J."/>
        </authorList>
    </citation>
    <scope>NUCLEOTIDE SEQUENCE [LARGE SCALE GENOMIC DNA]</scope>
    <source>
        <strain evidence="11 13">BIOML-A4</strain>
        <strain evidence="12 14">BIOML-A5</strain>
    </source>
</reference>
<dbReference type="GO" id="GO:0032267">
    <property type="term" value="F:tRNA(Ile)-lysidine synthase activity"/>
    <property type="evidence" value="ECO:0007669"/>
    <property type="project" value="UniProtKB-EC"/>
</dbReference>
<dbReference type="InterPro" id="IPR014729">
    <property type="entry name" value="Rossmann-like_a/b/a_fold"/>
</dbReference>
<dbReference type="EC" id="6.3.4.19" evidence="8"/>
<evidence type="ECO:0000256" key="1">
    <source>
        <dbReference type="ARBA" id="ARBA00004496"/>
    </source>
</evidence>
<dbReference type="InterPro" id="IPR011063">
    <property type="entry name" value="TilS/TtcA_N"/>
</dbReference>
<dbReference type="CDD" id="cd01992">
    <property type="entry name" value="TilS_N"/>
    <property type="match status" value="1"/>
</dbReference>
<comment type="similarity">
    <text evidence="8">Belongs to the tRNA(Ile)-lysidine synthase family.</text>
</comment>
<feature type="region of interest" description="Disordered" evidence="9">
    <location>
        <begin position="192"/>
        <end position="214"/>
    </location>
</feature>
<dbReference type="Pfam" id="PF11734">
    <property type="entry name" value="TilS_C"/>
    <property type="match status" value="1"/>
</dbReference>
<keyword evidence="2 8" id="KW-0963">Cytoplasm</keyword>
<dbReference type="Proteomes" id="UP000480929">
    <property type="component" value="Unassembled WGS sequence"/>
</dbReference>
<dbReference type="SUPFAM" id="SSF82829">
    <property type="entry name" value="MesJ substrate recognition domain-like"/>
    <property type="match status" value="1"/>
</dbReference>
<evidence type="ECO:0000313" key="13">
    <source>
        <dbReference type="Proteomes" id="UP000433575"/>
    </source>
</evidence>
<dbReference type="GO" id="GO:0006400">
    <property type="term" value="P:tRNA modification"/>
    <property type="evidence" value="ECO:0007669"/>
    <property type="project" value="UniProtKB-UniRule"/>
</dbReference>
<dbReference type="InterPro" id="IPR012796">
    <property type="entry name" value="Lysidine-tRNA-synth_C"/>
</dbReference>
<proteinExistence type="inferred from homology"/>
<comment type="catalytic activity">
    <reaction evidence="7 8">
        <text>cytidine(34) in tRNA(Ile2) + L-lysine + ATP = lysidine(34) in tRNA(Ile2) + AMP + diphosphate + H(+)</text>
        <dbReference type="Rhea" id="RHEA:43744"/>
        <dbReference type="Rhea" id="RHEA-COMP:10625"/>
        <dbReference type="Rhea" id="RHEA-COMP:10670"/>
        <dbReference type="ChEBI" id="CHEBI:15378"/>
        <dbReference type="ChEBI" id="CHEBI:30616"/>
        <dbReference type="ChEBI" id="CHEBI:32551"/>
        <dbReference type="ChEBI" id="CHEBI:33019"/>
        <dbReference type="ChEBI" id="CHEBI:82748"/>
        <dbReference type="ChEBI" id="CHEBI:83665"/>
        <dbReference type="ChEBI" id="CHEBI:456215"/>
        <dbReference type="EC" id="6.3.4.19"/>
    </reaction>
</comment>
<dbReference type="Proteomes" id="UP000433575">
    <property type="component" value="Unassembled WGS sequence"/>
</dbReference>
<keyword evidence="5 8" id="KW-0547">Nucleotide-binding</keyword>
<evidence type="ECO:0000259" key="10">
    <source>
        <dbReference type="SMART" id="SM00977"/>
    </source>
</evidence>
<dbReference type="EMBL" id="WKPJ01000015">
    <property type="protein sequence ID" value="MSA89761.1"/>
    <property type="molecule type" value="Genomic_DNA"/>
</dbReference>
<dbReference type="HAMAP" id="MF_01161">
    <property type="entry name" value="tRNA_Ile_lys_synt"/>
    <property type="match status" value="1"/>
</dbReference>
<dbReference type="InterPro" id="IPR012094">
    <property type="entry name" value="tRNA_Ile_lys_synt"/>
</dbReference>
<dbReference type="AlphaFoldDB" id="A0A6N7S7A6"/>
<accession>A0A6N7S7A6</accession>
<dbReference type="InterPro" id="IPR012795">
    <property type="entry name" value="tRNA_Ile_lys_synt_N"/>
</dbReference>
<comment type="caution">
    <text evidence="11">The sequence shown here is derived from an EMBL/GenBank/DDBJ whole genome shotgun (WGS) entry which is preliminary data.</text>
</comment>
<dbReference type="Pfam" id="PF01171">
    <property type="entry name" value="ATP_bind_3"/>
    <property type="match status" value="1"/>
</dbReference>
<evidence type="ECO:0000256" key="5">
    <source>
        <dbReference type="ARBA" id="ARBA00022741"/>
    </source>
</evidence>
<name>A0A6N7S7A6_9FIRM</name>
<evidence type="ECO:0000256" key="9">
    <source>
        <dbReference type="SAM" id="MobiDB-lite"/>
    </source>
</evidence>
<dbReference type="EMBL" id="WKPI01000017">
    <property type="protein sequence ID" value="MSC33516.1"/>
    <property type="molecule type" value="Genomic_DNA"/>
</dbReference>
<keyword evidence="6 8" id="KW-0067">ATP-binding</keyword>
<protein>
    <recommendedName>
        <fullName evidence="8">tRNA(Ile)-lysidine synthase</fullName>
        <ecNumber evidence="8">6.3.4.19</ecNumber>
    </recommendedName>
    <alternativeName>
        <fullName evidence="8">tRNA(Ile)-2-lysyl-cytidine synthase</fullName>
    </alternativeName>
    <alternativeName>
        <fullName evidence="8">tRNA(Ile)-lysidine synthetase</fullName>
    </alternativeName>
</protein>
<gene>
    <name evidence="8 11" type="primary">tilS</name>
    <name evidence="12" type="ORF">GKD88_10325</name>
    <name evidence="11" type="ORF">GKE08_10525</name>
</gene>